<organism evidence="2 3">
    <name type="scientific">Nannocystis pusilla</name>
    <dbReference type="NCBI Taxonomy" id="889268"/>
    <lineage>
        <taxon>Bacteria</taxon>
        <taxon>Pseudomonadati</taxon>
        <taxon>Myxococcota</taxon>
        <taxon>Polyangia</taxon>
        <taxon>Nannocystales</taxon>
        <taxon>Nannocystaceae</taxon>
        <taxon>Nannocystis</taxon>
    </lineage>
</organism>
<dbReference type="EMBL" id="JAPNKE010000002">
    <property type="protein sequence ID" value="MCY1008480.1"/>
    <property type="molecule type" value="Genomic_DNA"/>
</dbReference>
<sequence>MKSLHYALLGTLLVSLGIGCSKPSAADERVASTRREARRGDGASQDDRSGAEKGTRHRTLHWLWVQDDHDDRDANDDGENDEGDKE</sequence>
<feature type="compositionally biased region" description="Basic and acidic residues" evidence="1">
    <location>
        <begin position="25"/>
        <end position="54"/>
    </location>
</feature>
<feature type="region of interest" description="Disordered" evidence="1">
    <location>
        <begin position="22"/>
        <end position="86"/>
    </location>
</feature>
<keyword evidence="3" id="KW-1185">Reference proteome</keyword>
<evidence type="ECO:0000313" key="3">
    <source>
        <dbReference type="Proteomes" id="UP001150924"/>
    </source>
</evidence>
<dbReference type="Proteomes" id="UP001150924">
    <property type="component" value="Unassembled WGS sequence"/>
</dbReference>
<comment type="caution">
    <text evidence="2">The sequence shown here is derived from an EMBL/GenBank/DDBJ whole genome shotgun (WGS) entry which is preliminary data.</text>
</comment>
<evidence type="ECO:0000313" key="2">
    <source>
        <dbReference type="EMBL" id="MCY1008480.1"/>
    </source>
</evidence>
<evidence type="ECO:0000256" key="1">
    <source>
        <dbReference type="SAM" id="MobiDB-lite"/>
    </source>
</evidence>
<gene>
    <name evidence="2" type="ORF">OV079_23560</name>
</gene>
<dbReference type="PROSITE" id="PS51257">
    <property type="entry name" value="PROKAR_LIPOPROTEIN"/>
    <property type="match status" value="1"/>
</dbReference>
<dbReference type="AlphaFoldDB" id="A0A9X3ERF0"/>
<protein>
    <recommendedName>
        <fullName evidence="4">Lipoprotein</fullName>
    </recommendedName>
</protein>
<evidence type="ECO:0008006" key="4">
    <source>
        <dbReference type="Google" id="ProtNLM"/>
    </source>
</evidence>
<accession>A0A9X3ERF0</accession>
<dbReference type="RefSeq" id="WP_267771113.1">
    <property type="nucleotide sequence ID" value="NZ_JAPNKE010000002.1"/>
</dbReference>
<proteinExistence type="predicted"/>
<reference evidence="2" key="1">
    <citation type="submission" date="2022-11" db="EMBL/GenBank/DDBJ databases">
        <title>Minimal conservation of predation-associated metabolite biosynthetic gene clusters underscores biosynthetic potential of Myxococcota including descriptions for ten novel species: Archangium lansinium sp. nov., Myxococcus landrumus sp. nov., Nannocystis bai.</title>
        <authorList>
            <person name="Ahearne A."/>
            <person name="Stevens C."/>
            <person name="Phillips K."/>
        </authorList>
    </citation>
    <scope>NUCLEOTIDE SEQUENCE</scope>
    <source>
        <strain evidence="2">Na p29</strain>
    </source>
</reference>
<feature type="compositionally biased region" description="Acidic residues" evidence="1">
    <location>
        <begin position="73"/>
        <end position="86"/>
    </location>
</feature>
<name>A0A9X3ERF0_9BACT</name>